<sequence>MALNTWRFALGCGMRALGNSGIKTVPKVRNFSLSAWAFADSFTARSSWNFITKRTPILSSKFGHSRGIQTDGDRAFIDVLQSEIELEKKQGNIPLKFNEEGFKVEFDDALVTLTKNENGEKIVVKFSINNSTVEDDSDANASEKADDSLADNLVSKPAFVVSITKSNGYTISLRCVFPQYDVPADYAEQSNEEDIIEISEVTVLKNDVEWEENAFVVEGAALDGVVYDYLLGVLNDRGIDLSFAENLIEFSTNYEHKKYIEFLENLQHFAKSK</sequence>
<evidence type="ECO:0000313" key="2">
    <source>
        <dbReference type="EMBL" id="CAD5121021.1"/>
    </source>
</evidence>
<name>A0A7I8VXD2_9ANNE</name>
<dbReference type="Gene3D" id="3.10.280.10">
    <property type="entry name" value="Mitochondrial glycoprotein"/>
    <property type="match status" value="1"/>
</dbReference>
<dbReference type="GO" id="GO:0042256">
    <property type="term" value="P:cytosolic ribosome assembly"/>
    <property type="evidence" value="ECO:0007669"/>
    <property type="project" value="TreeGrafter"/>
</dbReference>
<evidence type="ECO:0000256" key="1">
    <source>
        <dbReference type="ARBA" id="ARBA00005457"/>
    </source>
</evidence>
<dbReference type="AlphaFoldDB" id="A0A7I8VXD2"/>
<dbReference type="InterPro" id="IPR003428">
    <property type="entry name" value="MAM33"/>
</dbReference>
<dbReference type="Proteomes" id="UP000549394">
    <property type="component" value="Unassembled WGS sequence"/>
</dbReference>
<accession>A0A7I8VXD2</accession>
<evidence type="ECO:0000313" key="3">
    <source>
        <dbReference type="Proteomes" id="UP000549394"/>
    </source>
</evidence>
<proteinExistence type="inferred from homology"/>
<dbReference type="PANTHER" id="PTHR10826:SF1">
    <property type="entry name" value="COMPLEMENT COMPONENT 1 Q SUBCOMPONENT-BINDING PROTEIN, MITOCHONDRIAL"/>
    <property type="match status" value="1"/>
</dbReference>
<comment type="caution">
    <text evidence="2">The sequence shown here is derived from an EMBL/GenBank/DDBJ whole genome shotgun (WGS) entry which is preliminary data.</text>
</comment>
<comment type="similarity">
    <text evidence="1">Belongs to the MAM33 family.</text>
</comment>
<dbReference type="SUPFAM" id="SSF54529">
    <property type="entry name" value="Mitochondrial glycoprotein MAM33-like"/>
    <property type="match status" value="1"/>
</dbReference>
<dbReference type="InterPro" id="IPR036561">
    <property type="entry name" value="MAM33_sf"/>
</dbReference>
<keyword evidence="3" id="KW-1185">Reference proteome</keyword>
<reference evidence="2 3" key="1">
    <citation type="submission" date="2020-08" db="EMBL/GenBank/DDBJ databases">
        <authorList>
            <person name="Hejnol A."/>
        </authorList>
    </citation>
    <scope>NUCLEOTIDE SEQUENCE [LARGE SCALE GENOMIC DNA]</scope>
</reference>
<dbReference type="GO" id="GO:0005759">
    <property type="term" value="C:mitochondrial matrix"/>
    <property type="evidence" value="ECO:0007669"/>
    <property type="project" value="InterPro"/>
</dbReference>
<gene>
    <name evidence="2" type="ORF">DGYR_LOCUS9024</name>
</gene>
<dbReference type="EMBL" id="CAJFCJ010000013">
    <property type="protein sequence ID" value="CAD5121021.1"/>
    <property type="molecule type" value="Genomic_DNA"/>
</dbReference>
<dbReference type="PANTHER" id="PTHR10826">
    <property type="entry name" value="COMPLEMENT COMPONENT 1"/>
    <property type="match status" value="1"/>
</dbReference>
<dbReference type="Pfam" id="PF02330">
    <property type="entry name" value="MAM33"/>
    <property type="match status" value="1"/>
</dbReference>
<dbReference type="OrthoDB" id="278212at2759"/>
<protein>
    <submittedName>
        <fullName evidence="2">DgyrCDS9563</fullName>
    </submittedName>
</protein>
<organism evidence="2 3">
    <name type="scientific">Dimorphilus gyrociliatus</name>
    <dbReference type="NCBI Taxonomy" id="2664684"/>
    <lineage>
        <taxon>Eukaryota</taxon>
        <taxon>Metazoa</taxon>
        <taxon>Spiralia</taxon>
        <taxon>Lophotrochozoa</taxon>
        <taxon>Annelida</taxon>
        <taxon>Polychaeta</taxon>
        <taxon>Polychaeta incertae sedis</taxon>
        <taxon>Dinophilidae</taxon>
        <taxon>Dimorphilus</taxon>
    </lineage>
</organism>